<sequence length="95" mass="10847">MTRFKVGRLKCRSKGAYIKPQREQTIHVFWEQMDPLNVNPKNGRRSINTGRPLQCDHSRPADTGHKPAMRSLVGMSGHTSAYCPTVLPLFCHFPR</sequence>
<gene>
    <name evidence="2" type="ORF">L596_004386</name>
</gene>
<reference evidence="2 3" key="2">
    <citation type="journal article" date="2019" name="G3 (Bethesda)">
        <title>Hybrid Assembly of the Genome of the Entomopathogenic Nematode Steinernema carpocapsae Identifies the X-Chromosome.</title>
        <authorList>
            <person name="Serra L."/>
            <person name="Macchietto M."/>
            <person name="Macias-Munoz A."/>
            <person name="McGill C.J."/>
            <person name="Rodriguez I.M."/>
            <person name="Rodriguez B."/>
            <person name="Murad R."/>
            <person name="Mortazavi A."/>
        </authorList>
    </citation>
    <scope>NUCLEOTIDE SEQUENCE [LARGE SCALE GENOMIC DNA]</scope>
    <source>
        <strain evidence="2 3">ALL</strain>
    </source>
</reference>
<organism evidence="2 3">
    <name type="scientific">Steinernema carpocapsae</name>
    <name type="common">Entomopathogenic nematode</name>
    <dbReference type="NCBI Taxonomy" id="34508"/>
    <lineage>
        <taxon>Eukaryota</taxon>
        <taxon>Metazoa</taxon>
        <taxon>Ecdysozoa</taxon>
        <taxon>Nematoda</taxon>
        <taxon>Chromadorea</taxon>
        <taxon>Rhabditida</taxon>
        <taxon>Tylenchina</taxon>
        <taxon>Panagrolaimomorpha</taxon>
        <taxon>Strongyloidoidea</taxon>
        <taxon>Steinernematidae</taxon>
        <taxon>Steinernema</taxon>
    </lineage>
</organism>
<accession>A0A4U8UVK6</accession>
<keyword evidence="3" id="KW-1185">Reference proteome</keyword>
<name>A0A4U8UVK6_STECR</name>
<evidence type="ECO:0000256" key="1">
    <source>
        <dbReference type="SAM" id="MobiDB-lite"/>
    </source>
</evidence>
<comment type="caution">
    <text evidence="2">The sequence shown here is derived from an EMBL/GenBank/DDBJ whole genome shotgun (WGS) entry which is preliminary data.</text>
</comment>
<protein>
    <submittedName>
        <fullName evidence="2">Uncharacterized protein</fullName>
    </submittedName>
</protein>
<reference evidence="2 3" key="1">
    <citation type="journal article" date="2015" name="Genome Biol.">
        <title>Comparative genomics of Steinernema reveals deeply conserved gene regulatory networks.</title>
        <authorList>
            <person name="Dillman A.R."/>
            <person name="Macchietto M."/>
            <person name="Porter C.F."/>
            <person name="Rogers A."/>
            <person name="Williams B."/>
            <person name="Antoshechkin I."/>
            <person name="Lee M.M."/>
            <person name="Goodwin Z."/>
            <person name="Lu X."/>
            <person name="Lewis E.E."/>
            <person name="Goodrich-Blair H."/>
            <person name="Stock S.P."/>
            <person name="Adams B.J."/>
            <person name="Sternberg P.W."/>
            <person name="Mortazavi A."/>
        </authorList>
    </citation>
    <scope>NUCLEOTIDE SEQUENCE [LARGE SCALE GENOMIC DNA]</scope>
    <source>
        <strain evidence="2 3">ALL</strain>
    </source>
</reference>
<feature type="region of interest" description="Disordered" evidence="1">
    <location>
        <begin position="39"/>
        <end position="65"/>
    </location>
</feature>
<evidence type="ECO:0000313" key="2">
    <source>
        <dbReference type="EMBL" id="TMS37460.1"/>
    </source>
</evidence>
<dbReference type="Proteomes" id="UP000298663">
    <property type="component" value="Unassembled WGS sequence"/>
</dbReference>
<dbReference type="EMBL" id="AZBU02000001">
    <property type="protein sequence ID" value="TMS37460.1"/>
    <property type="molecule type" value="Genomic_DNA"/>
</dbReference>
<dbReference type="AlphaFoldDB" id="A0A4U8UVK6"/>
<proteinExistence type="predicted"/>
<feature type="compositionally biased region" description="Basic and acidic residues" evidence="1">
    <location>
        <begin position="54"/>
        <end position="65"/>
    </location>
</feature>
<evidence type="ECO:0000313" key="3">
    <source>
        <dbReference type="Proteomes" id="UP000298663"/>
    </source>
</evidence>